<dbReference type="EMBL" id="CAJHIA010000016">
    <property type="protein sequence ID" value="CAD6445579.1"/>
    <property type="molecule type" value="Genomic_DNA"/>
</dbReference>
<gene>
    <name evidence="1" type="ORF">SCLTRI_LOCUS5368</name>
</gene>
<comment type="caution">
    <text evidence="1">The sequence shown here is derived from an EMBL/GenBank/DDBJ whole genome shotgun (WGS) entry which is preliminary data.</text>
</comment>
<sequence>MRPSSVLKSVGAVLSATAALAHNSITFASYDNEARTLSFTNNPEFDYLSDIDFPKGTTIRVDFPAAWIGTIMAKKHDSVVPVHRVLAEINFTPGNPTFYDVSAVDNHTDNSGLFQLTRPLQRAHDSIRGRFRLGLPSVSASQAVGFGTSSKYTAVSDGSSSGISLGLLKLGDIP</sequence>
<protein>
    <submittedName>
        <fullName evidence="1">977fb030-5d34-49a2-8309-2a296c5c1bfb</fullName>
    </submittedName>
</protein>
<dbReference type="OrthoDB" id="3513524at2759"/>
<dbReference type="Proteomes" id="UP000624404">
    <property type="component" value="Unassembled WGS sequence"/>
</dbReference>
<accession>A0A8H2VUX7</accession>
<organism evidence="1 2">
    <name type="scientific">Sclerotinia trifoliorum</name>
    <dbReference type="NCBI Taxonomy" id="28548"/>
    <lineage>
        <taxon>Eukaryota</taxon>
        <taxon>Fungi</taxon>
        <taxon>Dikarya</taxon>
        <taxon>Ascomycota</taxon>
        <taxon>Pezizomycotina</taxon>
        <taxon>Leotiomycetes</taxon>
        <taxon>Helotiales</taxon>
        <taxon>Sclerotiniaceae</taxon>
        <taxon>Sclerotinia</taxon>
    </lineage>
</organism>
<evidence type="ECO:0000313" key="2">
    <source>
        <dbReference type="Proteomes" id="UP000624404"/>
    </source>
</evidence>
<reference evidence="1" key="1">
    <citation type="submission" date="2020-10" db="EMBL/GenBank/DDBJ databases">
        <authorList>
            <person name="Kusch S."/>
        </authorList>
    </citation>
    <scope>NUCLEOTIDE SEQUENCE</scope>
    <source>
        <strain evidence="1">SwB9</strain>
    </source>
</reference>
<name>A0A8H2VUX7_9HELO</name>
<dbReference type="AlphaFoldDB" id="A0A8H2VUX7"/>
<keyword evidence="2" id="KW-1185">Reference proteome</keyword>
<proteinExistence type="predicted"/>
<evidence type="ECO:0000313" key="1">
    <source>
        <dbReference type="EMBL" id="CAD6445579.1"/>
    </source>
</evidence>